<dbReference type="GO" id="GO:0008718">
    <property type="term" value="F:D-amino-acid dehydrogenase activity"/>
    <property type="evidence" value="ECO:0007669"/>
    <property type="project" value="TreeGrafter"/>
</dbReference>
<evidence type="ECO:0000256" key="2">
    <source>
        <dbReference type="ARBA" id="ARBA00023002"/>
    </source>
</evidence>
<dbReference type="GO" id="GO:0055130">
    <property type="term" value="P:D-alanine catabolic process"/>
    <property type="evidence" value="ECO:0007669"/>
    <property type="project" value="TreeGrafter"/>
</dbReference>
<dbReference type="AlphaFoldDB" id="A0A561QBL1"/>
<feature type="domain" description="FAD dependent oxidoreductase" evidence="3">
    <location>
        <begin position="26"/>
        <end position="418"/>
    </location>
</feature>
<dbReference type="Gene3D" id="3.50.50.60">
    <property type="entry name" value="FAD/NAD(P)-binding domain"/>
    <property type="match status" value="3"/>
</dbReference>
<reference evidence="4 5" key="1">
    <citation type="submission" date="2019-06" db="EMBL/GenBank/DDBJ databases">
        <title>Sorghum-associated microbial communities from plants grown in Nebraska, USA.</title>
        <authorList>
            <person name="Schachtman D."/>
        </authorList>
    </citation>
    <scope>NUCLEOTIDE SEQUENCE [LARGE SCALE GENOMIC DNA]</scope>
    <source>
        <strain evidence="4 5">1225</strain>
    </source>
</reference>
<evidence type="ECO:0000313" key="5">
    <source>
        <dbReference type="Proteomes" id="UP000320653"/>
    </source>
</evidence>
<dbReference type="Proteomes" id="UP000320653">
    <property type="component" value="Unassembled WGS sequence"/>
</dbReference>
<dbReference type="InterPro" id="IPR036188">
    <property type="entry name" value="FAD/NAD-bd_sf"/>
</dbReference>
<dbReference type="GO" id="GO:0005886">
    <property type="term" value="C:plasma membrane"/>
    <property type="evidence" value="ECO:0007669"/>
    <property type="project" value="TreeGrafter"/>
</dbReference>
<comment type="caution">
    <text evidence="4">The sequence shown here is derived from an EMBL/GenBank/DDBJ whole genome shotgun (WGS) entry which is preliminary data.</text>
</comment>
<comment type="similarity">
    <text evidence="1">Belongs to the DadA oxidoreductase family.</text>
</comment>
<dbReference type="RefSeq" id="WP_145641965.1">
    <property type="nucleotide sequence ID" value="NZ_VIWP01000010.1"/>
</dbReference>
<evidence type="ECO:0000313" key="4">
    <source>
        <dbReference type="EMBL" id="TWF47733.1"/>
    </source>
</evidence>
<name>A0A561QBL1_9HYPH</name>
<keyword evidence="5" id="KW-1185">Reference proteome</keyword>
<keyword evidence="2" id="KW-0560">Oxidoreductase</keyword>
<sequence length="449" mass="48572">MNAPLIHRGPAITAVANSPKLPKSVDVAIVGGGIIGVSTAFFLARQGIRVALLEKGEIGGEQSGRNWGWVRLAGRDLRELPLMLQSHAIWDTLRQETGFDVGYRRRGILYAAKTPEARDRHRRWAAAAREFGIDARSLDPSQVAGFVQGLNRMVFGGMYVPEDAGAEPQLAAPAIASAAQAAGAFLFQQCAVRGLDIEAGKVAGVVTENGRMKASTVIVAGGAWSSHLLSRHGVRLPQLRVLSSVMRTAPLETSIEPAMGFSDFSIRKRLDGGYTVASSATSLVDIVPNSFRFFREFMPAFRLERKSLKLRFGKPFFDELVAYRHRPFDEKSIYETIRVLDPTQDAELLAGVEAYMRAGIPAFRDVPIVQKWGGMIDTTPDVIPVISKVEALPGLVIGTGFSGHGFGIGPGAGRLLSEIATGSTPCVDPAPFRFSRFSDGSPIEIQSWL</sequence>
<dbReference type="PANTHER" id="PTHR13847">
    <property type="entry name" value="SARCOSINE DEHYDROGENASE-RELATED"/>
    <property type="match status" value="1"/>
</dbReference>
<evidence type="ECO:0000256" key="1">
    <source>
        <dbReference type="ARBA" id="ARBA00009410"/>
    </source>
</evidence>
<organism evidence="4 5">
    <name type="scientific">Neorhizobium alkalisoli</name>
    <dbReference type="NCBI Taxonomy" id="528178"/>
    <lineage>
        <taxon>Bacteria</taxon>
        <taxon>Pseudomonadati</taxon>
        <taxon>Pseudomonadota</taxon>
        <taxon>Alphaproteobacteria</taxon>
        <taxon>Hyphomicrobiales</taxon>
        <taxon>Rhizobiaceae</taxon>
        <taxon>Rhizobium/Agrobacterium group</taxon>
        <taxon>Neorhizobium</taxon>
    </lineage>
</organism>
<protein>
    <submittedName>
        <fullName evidence="4">Glycine/D-amino acid oxidase-like deaminating enzyme</fullName>
    </submittedName>
</protein>
<dbReference type="OrthoDB" id="9787190at2"/>
<dbReference type="Pfam" id="PF01266">
    <property type="entry name" value="DAO"/>
    <property type="match status" value="1"/>
</dbReference>
<dbReference type="InterPro" id="IPR006076">
    <property type="entry name" value="FAD-dep_OxRdtase"/>
</dbReference>
<accession>A0A561QBL1</accession>
<dbReference type="SUPFAM" id="SSF51905">
    <property type="entry name" value="FAD/NAD(P)-binding domain"/>
    <property type="match status" value="1"/>
</dbReference>
<proteinExistence type="inferred from homology"/>
<dbReference type="GO" id="GO:0005737">
    <property type="term" value="C:cytoplasm"/>
    <property type="evidence" value="ECO:0007669"/>
    <property type="project" value="TreeGrafter"/>
</dbReference>
<gene>
    <name evidence="4" type="ORF">FHW37_11029</name>
</gene>
<dbReference type="PANTHER" id="PTHR13847:SF280">
    <property type="entry name" value="D-AMINO ACID DEHYDROGENASE"/>
    <property type="match status" value="1"/>
</dbReference>
<dbReference type="EMBL" id="VIWP01000010">
    <property type="protein sequence ID" value="TWF47733.1"/>
    <property type="molecule type" value="Genomic_DNA"/>
</dbReference>
<evidence type="ECO:0000259" key="3">
    <source>
        <dbReference type="Pfam" id="PF01266"/>
    </source>
</evidence>